<sequence length="83" mass="9434">MLRPFHFIKGMKVKMEGPCMISTLISKHLGINCSVLMGANIANEKCSEAMVGYRDKREIVEQWVWLFSTPYFLVTPVSTINVP</sequence>
<gene>
    <name evidence="2" type="ORF">V6N11_021941</name>
</gene>
<comment type="caution">
    <text evidence="2">The sequence shown here is derived from an EMBL/GenBank/DDBJ whole genome shotgun (WGS) entry which is preliminary data.</text>
</comment>
<evidence type="ECO:0000313" key="2">
    <source>
        <dbReference type="EMBL" id="KAK9037019.1"/>
    </source>
</evidence>
<reference evidence="2 3" key="1">
    <citation type="journal article" date="2024" name="G3 (Bethesda)">
        <title>Genome assembly of Hibiscus sabdariffa L. provides insights into metabolisms of medicinal natural products.</title>
        <authorList>
            <person name="Kim T."/>
        </authorList>
    </citation>
    <scope>NUCLEOTIDE SEQUENCE [LARGE SCALE GENOMIC DNA]</scope>
    <source>
        <strain evidence="2">TK-2024</strain>
        <tissue evidence="2">Old leaves</tissue>
    </source>
</reference>
<name>A0ABR2THY5_9ROSI</name>
<evidence type="ECO:0000256" key="1">
    <source>
        <dbReference type="ARBA" id="ARBA00023027"/>
    </source>
</evidence>
<organism evidence="2 3">
    <name type="scientific">Hibiscus sabdariffa</name>
    <name type="common">roselle</name>
    <dbReference type="NCBI Taxonomy" id="183260"/>
    <lineage>
        <taxon>Eukaryota</taxon>
        <taxon>Viridiplantae</taxon>
        <taxon>Streptophyta</taxon>
        <taxon>Embryophyta</taxon>
        <taxon>Tracheophyta</taxon>
        <taxon>Spermatophyta</taxon>
        <taxon>Magnoliopsida</taxon>
        <taxon>eudicotyledons</taxon>
        <taxon>Gunneridae</taxon>
        <taxon>Pentapetalae</taxon>
        <taxon>rosids</taxon>
        <taxon>malvids</taxon>
        <taxon>Malvales</taxon>
        <taxon>Malvaceae</taxon>
        <taxon>Malvoideae</taxon>
        <taxon>Hibiscus</taxon>
    </lineage>
</organism>
<dbReference type="Proteomes" id="UP001396334">
    <property type="component" value="Unassembled WGS sequence"/>
</dbReference>
<keyword evidence="1" id="KW-0520">NAD</keyword>
<protein>
    <submittedName>
        <fullName evidence="2">Uncharacterized protein</fullName>
    </submittedName>
</protein>
<evidence type="ECO:0000313" key="3">
    <source>
        <dbReference type="Proteomes" id="UP001396334"/>
    </source>
</evidence>
<keyword evidence="3" id="KW-1185">Reference proteome</keyword>
<accession>A0ABR2THY5</accession>
<dbReference type="PANTHER" id="PTHR11728">
    <property type="entry name" value="GLYCEROL-3-PHOSPHATE DEHYDROGENASE"/>
    <property type="match status" value="1"/>
</dbReference>
<proteinExistence type="predicted"/>
<dbReference type="PANTHER" id="PTHR11728:SF8">
    <property type="entry name" value="GLYCEROL-3-PHOSPHATE DEHYDROGENASE [NAD(+)]-RELATED"/>
    <property type="match status" value="1"/>
</dbReference>
<dbReference type="EMBL" id="JBBPBN010000005">
    <property type="protein sequence ID" value="KAK9037019.1"/>
    <property type="molecule type" value="Genomic_DNA"/>
</dbReference>
<dbReference type="Gene3D" id="3.40.50.720">
    <property type="entry name" value="NAD(P)-binding Rossmann-like Domain"/>
    <property type="match status" value="1"/>
</dbReference>